<evidence type="ECO:0000313" key="2">
    <source>
        <dbReference type="EMBL" id="TMS33518.1"/>
    </source>
</evidence>
<keyword evidence="3" id="KW-1185">Reference proteome</keyword>
<feature type="compositionally biased region" description="Low complexity" evidence="1">
    <location>
        <begin position="17"/>
        <end position="26"/>
    </location>
</feature>
<accession>A0A4U8UPR2</accession>
<feature type="region of interest" description="Disordered" evidence="1">
    <location>
        <begin position="1"/>
        <end position="47"/>
    </location>
</feature>
<comment type="caution">
    <text evidence="2">The sequence shown here is derived from an EMBL/GenBank/DDBJ whole genome shotgun (WGS) entry which is preliminary data.</text>
</comment>
<gene>
    <name evidence="2" type="ORF">L596_001250</name>
</gene>
<reference evidence="2 3" key="2">
    <citation type="journal article" date="2019" name="G3 (Bethesda)">
        <title>Hybrid Assembly of the Genome of the Entomopathogenic Nematode Steinernema carpocapsae Identifies the X-Chromosome.</title>
        <authorList>
            <person name="Serra L."/>
            <person name="Macchietto M."/>
            <person name="Macias-Munoz A."/>
            <person name="McGill C.J."/>
            <person name="Rodriguez I.M."/>
            <person name="Rodriguez B."/>
            <person name="Murad R."/>
            <person name="Mortazavi A."/>
        </authorList>
    </citation>
    <scope>NUCLEOTIDE SEQUENCE [LARGE SCALE GENOMIC DNA]</scope>
    <source>
        <strain evidence="2 3">ALL</strain>
    </source>
</reference>
<dbReference type="Proteomes" id="UP000298663">
    <property type="component" value="Unassembled WGS sequence"/>
</dbReference>
<sequence length="113" mass="12544">MLRSDFPAFSKNRKSAASKPKQQPSAKKPPKTFEAVALSPTPPPFEGLVKRRLRKHTRSSCIARMEPKRVGKAEGAAVKAPAKEERADAEGRRSRCRNGSRIGTKREEECTEV</sequence>
<reference evidence="2 3" key="1">
    <citation type="journal article" date="2015" name="Genome Biol.">
        <title>Comparative genomics of Steinernema reveals deeply conserved gene regulatory networks.</title>
        <authorList>
            <person name="Dillman A.R."/>
            <person name="Macchietto M."/>
            <person name="Porter C.F."/>
            <person name="Rogers A."/>
            <person name="Williams B."/>
            <person name="Antoshechkin I."/>
            <person name="Lee M.M."/>
            <person name="Goodwin Z."/>
            <person name="Lu X."/>
            <person name="Lewis E.E."/>
            <person name="Goodrich-Blair H."/>
            <person name="Stock S.P."/>
            <person name="Adams B.J."/>
            <person name="Sternberg P.W."/>
            <person name="Mortazavi A."/>
        </authorList>
    </citation>
    <scope>NUCLEOTIDE SEQUENCE [LARGE SCALE GENOMIC DNA]</scope>
    <source>
        <strain evidence="2 3">ALL</strain>
    </source>
</reference>
<proteinExistence type="predicted"/>
<dbReference type="AlphaFoldDB" id="A0A4U8UPR2"/>
<name>A0A4U8UPR2_STECR</name>
<feature type="compositionally biased region" description="Basic and acidic residues" evidence="1">
    <location>
        <begin position="104"/>
        <end position="113"/>
    </location>
</feature>
<protein>
    <submittedName>
        <fullName evidence="2">Uncharacterized protein</fullName>
    </submittedName>
</protein>
<dbReference type="EMBL" id="AZBU02000001">
    <property type="protein sequence ID" value="TMS33518.1"/>
    <property type="molecule type" value="Genomic_DNA"/>
</dbReference>
<evidence type="ECO:0000313" key="3">
    <source>
        <dbReference type="Proteomes" id="UP000298663"/>
    </source>
</evidence>
<evidence type="ECO:0000256" key="1">
    <source>
        <dbReference type="SAM" id="MobiDB-lite"/>
    </source>
</evidence>
<feature type="compositionally biased region" description="Basic and acidic residues" evidence="1">
    <location>
        <begin position="81"/>
        <end position="93"/>
    </location>
</feature>
<organism evidence="2 3">
    <name type="scientific">Steinernema carpocapsae</name>
    <name type="common">Entomopathogenic nematode</name>
    <dbReference type="NCBI Taxonomy" id="34508"/>
    <lineage>
        <taxon>Eukaryota</taxon>
        <taxon>Metazoa</taxon>
        <taxon>Ecdysozoa</taxon>
        <taxon>Nematoda</taxon>
        <taxon>Chromadorea</taxon>
        <taxon>Rhabditida</taxon>
        <taxon>Tylenchina</taxon>
        <taxon>Panagrolaimomorpha</taxon>
        <taxon>Strongyloidoidea</taxon>
        <taxon>Steinernematidae</taxon>
        <taxon>Steinernema</taxon>
    </lineage>
</organism>
<feature type="region of interest" description="Disordered" evidence="1">
    <location>
        <begin position="68"/>
        <end position="113"/>
    </location>
</feature>